<keyword evidence="9 10" id="KW-0407">Ion channel</keyword>
<keyword evidence="7 10" id="KW-0406">Ion transport</keyword>
<comment type="similarity">
    <text evidence="2 10">Belongs to the MscL family.</text>
</comment>
<name>A0A9X7W1P7_9BACL</name>
<evidence type="ECO:0000256" key="7">
    <source>
        <dbReference type="ARBA" id="ARBA00023065"/>
    </source>
</evidence>
<comment type="subunit">
    <text evidence="10">Homopentamer.</text>
</comment>
<evidence type="ECO:0000256" key="10">
    <source>
        <dbReference type="HAMAP-Rule" id="MF_00115"/>
    </source>
</evidence>
<dbReference type="GO" id="GO:0008381">
    <property type="term" value="F:mechanosensitive monoatomic ion channel activity"/>
    <property type="evidence" value="ECO:0007669"/>
    <property type="project" value="UniProtKB-UniRule"/>
</dbReference>
<dbReference type="KEGG" id="afx:JZ786_07905"/>
<evidence type="ECO:0000256" key="4">
    <source>
        <dbReference type="ARBA" id="ARBA00022475"/>
    </source>
</evidence>
<dbReference type="Pfam" id="PF01741">
    <property type="entry name" value="MscL"/>
    <property type="match status" value="1"/>
</dbReference>
<evidence type="ECO:0000256" key="6">
    <source>
        <dbReference type="ARBA" id="ARBA00022989"/>
    </source>
</evidence>
<reference evidence="11 12" key="1">
    <citation type="submission" date="2021-02" db="EMBL/GenBank/DDBJ databases">
        <title>Alicyclobacillus curvatus sp. nov. and Alicyclobacillus mengziensis sp. nov., two acidophilic bacteria isolated from acid mine drainage.</title>
        <authorList>
            <person name="Huang Y."/>
        </authorList>
    </citation>
    <scope>NUCLEOTIDE SEQUENCE [LARGE SCALE GENOMIC DNA]</scope>
    <source>
        <strain evidence="11 12">S30H14</strain>
    </source>
</reference>
<dbReference type="InterPro" id="IPR036019">
    <property type="entry name" value="MscL_channel"/>
</dbReference>
<evidence type="ECO:0000256" key="5">
    <source>
        <dbReference type="ARBA" id="ARBA00022692"/>
    </source>
</evidence>
<dbReference type="PANTHER" id="PTHR30266:SF2">
    <property type="entry name" value="LARGE-CONDUCTANCE MECHANOSENSITIVE CHANNEL"/>
    <property type="match status" value="1"/>
</dbReference>
<keyword evidence="4 10" id="KW-1003">Cell membrane</keyword>
<accession>A0A9X7W1P7</accession>
<dbReference type="InterPro" id="IPR019823">
    <property type="entry name" value="Mechanosensitive_channel_CS"/>
</dbReference>
<dbReference type="Gene3D" id="1.10.1200.120">
    <property type="entry name" value="Large-conductance mechanosensitive channel, MscL, domain 1"/>
    <property type="match status" value="1"/>
</dbReference>
<dbReference type="InterPro" id="IPR001185">
    <property type="entry name" value="MS_channel"/>
</dbReference>
<evidence type="ECO:0000256" key="2">
    <source>
        <dbReference type="ARBA" id="ARBA00007254"/>
    </source>
</evidence>
<dbReference type="EMBL" id="CP071182">
    <property type="protein sequence ID" value="QSO48862.1"/>
    <property type="molecule type" value="Genomic_DNA"/>
</dbReference>
<gene>
    <name evidence="10 11" type="primary">mscL</name>
    <name evidence="11" type="ORF">JZ786_07905</name>
</gene>
<dbReference type="PROSITE" id="PS01327">
    <property type="entry name" value="MSCL"/>
    <property type="match status" value="1"/>
</dbReference>
<comment type="subcellular location">
    <subcellularLocation>
        <location evidence="1 10">Cell membrane</location>
        <topology evidence="1 10">Multi-pass membrane protein</topology>
    </subcellularLocation>
</comment>
<keyword evidence="5 10" id="KW-0812">Transmembrane</keyword>
<dbReference type="SUPFAM" id="SSF81330">
    <property type="entry name" value="Gated mechanosensitive channel"/>
    <property type="match status" value="1"/>
</dbReference>
<dbReference type="Proteomes" id="UP000663505">
    <property type="component" value="Chromosome"/>
</dbReference>
<dbReference type="PANTHER" id="PTHR30266">
    <property type="entry name" value="MECHANOSENSITIVE CHANNEL MSCL"/>
    <property type="match status" value="1"/>
</dbReference>
<evidence type="ECO:0000256" key="3">
    <source>
        <dbReference type="ARBA" id="ARBA00022448"/>
    </source>
</evidence>
<feature type="transmembrane region" description="Helical" evidence="10">
    <location>
        <begin position="80"/>
        <end position="101"/>
    </location>
</feature>
<dbReference type="NCBIfam" id="TIGR00220">
    <property type="entry name" value="mscL"/>
    <property type="match status" value="1"/>
</dbReference>
<proteinExistence type="inferred from homology"/>
<evidence type="ECO:0000313" key="11">
    <source>
        <dbReference type="EMBL" id="QSO48862.1"/>
    </source>
</evidence>
<keyword evidence="8 10" id="KW-0472">Membrane</keyword>
<dbReference type="InterPro" id="IPR037673">
    <property type="entry name" value="MSC/AndL"/>
</dbReference>
<dbReference type="GO" id="GO:0005886">
    <property type="term" value="C:plasma membrane"/>
    <property type="evidence" value="ECO:0007669"/>
    <property type="project" value="UniProtKB-SubCell"/>
</dbReference>
<protein>
    <recommendedName>
        <fullName evidence="10">Large-conductance mechanosensitive channel</fullName>
    </recommendedName>
</protein>
<sequence length="145" mass="16062">MFREFNKFIMRGNVLDLAVAVIIGAAFNQIVTSLVNGIIMPPIGLILGRVNFSNLFINLSQKHYNTLAQAKAAGAATINYGAFINTVINFLIVAFVVFLVVRQFNRFKRPAPVAPPTTKTCTYCMSEIHIDATRCPHCTAHLYNN</sequence>
<dbReference type="RefSeq" id="WP_206658174.1">
    <property type="nucleotide sequence ID" value="NZ_CP071182.1"/>
</dbReference>
<evidence type="ECO:0000256" key="1">
    <source>
        <dbReference type="ARBA" id="ARBA00004651"/>
    </source>
</evidence>
<comment type="function">
    <text evidence="10">Channel that opens in response to stretch forces in the membrane lipid bilayer. May participate in the regulation of osmotic pressure changes within the cell.</text>
</comment>
<dbReference type="HAMAP" id="MF_00115">
    <property type="entry name" value="MscL"/>
    <property type="match status" value="1"/>
</dbReference>
<feature type="transmembrane region" description="Helical" evidence="10">
    <location>
        <begin position="12"/>
        <end position="31"/>
    </location>
</feature>
<evidence type="ECO:0000313" key="12">
    <source>
        <dbReference type="Proteomes" id="UP000663505"/>
    </source>
</evidence>
<evidence type="ECO:0000256" key="8">
    <source>
        <dbReference type="ARBA" id="ARBA00023136"/>
    </source>
</evidence>
<organism evidence="11 12">
    <name type="scientific">Alicyclobacillus mengziensis</name>
    <dbReference type="NCBI Taxonomy" id="2931921"/>
    <lineage>
        <taxon>Bacteria</taxon>
        <taxon>Bacillati</taxon>
        <taxon>Bacillota</taxon>
        <taxon>Bacilli</taxon>
        <taxon>Bacillales</taxon>
        <taxon>Alicyclobacillaceae</taxon>
        <taxon>Alicyclobacillus</taxon>
    </lineage>
</organism>
<dbReference type="PRINTS" id="PR01264">
    <property type="entry name" value="MECHCHANNEL"/>
</dbReference>
<keyword evidence="6 10" id="KW-1133">Transmembrane helix</keyword>
<dbReference type="AlphaFoldDB" id="A0A9X7W1P7"/>
<keyword evidence="12" id="KW-1185">Reference proteome</keyword>
<evidence type="ECO:0000256" key="9">
    <source>
        <dbReference type="ARBA" id="ARBA00023303"/>
    </source>
</evidence>
<keyword evidence="3 10" id="KW-0813">Transport</keyword>